<keyword evidence="1" id="KW-0812">Transmembrane</keyword>
<dbReference type="EMBL" id="PISP01000001">
    <property type="protein sequence ID" value="PKD45360.1"/>
    <property type="molecule type" value="Genomic_DNA"/>
</dbReference>
<dbReference type="AlphaFoldDB" id="A0A2N0VME9"/>
<feature type="transmembrane region" description="Helical" evidence="1">
    <location>
        <begin position="57"/>
        <end position="74"/>
    </location>
</feature>
<sequence length="213" mass="24867">MHRWIGRILLIIVGLEWIYLLLDAQWLSLFPVSLILIVLFSPIIFRRHLQVEIPAEFHLTAVIFTFAALYLGEVQQFYQKVWWWDIALHASAGLLMGILGFLLIYLLNESNRVDVHLTPGFIAFFAFTFAIMIGTVWEILEFSMDQIFGLNMQKPMLGDASGLTDTMWDMIVNAVGAIMISLMGWWYLKVKKDFFVRDWITKFIKRNPNLFNK</sequence>
<evidence type="ECO:0000313" key="3">
    <source>
        <dbReference type="Proteomes" id="UP000233398"/>
    </source>
</evidence>
<evidence type="ECO:0000256" key="1">
    <source>
        <dbReference type="SAM" id="Phobius"/>
    </source>
</evidence>
<evidence type="ECO:0000313" key="2">
    <source>
        <dbReference type="EMBL" id="PKD45360.1"/>
    </source>
</evidence>
<dbReference type="OrthoDB" id="4966203at2"/>
<dbReference type="Proteomes" id="UP000233398">
    <property type="component" value="Unassembled WGS sequence"/>
</dbReference>
<dbReference type="Pfam" id="PF09997">
    <property type="entry name" value="DUF2238"/>
    <property type="match status" value="1"/>
</dbReference>
<feature type="transmembrane region" description="Helical" evidence="1">
    <location>
        <begin position="170"/>
        <end position="188"/>
    </location>
</feature>
<evidence type="ECO:0008006" key="4">
    <source>
        <dbReference type="Google" id="ProtNLM"/>
    </source>
</evidence>
<keyword evidence="1" id="KW-1133">Transmembrane helix</keyword>
<feature type="transmembrane region" description="Helical" evidence="1">
    <location>
        <begin position="86"/>
        <end position="108"/>
    </location>
</feature>
<name>A0A2N0VME9_9BACT</name>
<keyword evidence="1" id="KW-0472">Membrane</keyword>
<organism evidence="2 3">
    <name type="scientific">Rhodohalobacter barkolensis</name>
    <dbReference type="NCBI Taxonomy" id="2053187"/>
    <lineage>
        <taxon>Bacteria</taxon>
        <taxon>Pseudomonadati</taxon>
        <taxon>Balneolota</taxon>
        <taxon>Balneolia</taxon>
        <taxon>Balneolales</taxon>
        <taxon>Balneolaceae</taxon>
        <taxon>Rhodohalobacter</taxon>
    </lineage>
</organism>
<feature type="transmembrane region" description="Helical" evidence="1">
    <location>
        <begin position="120"/>
        <end position="140"/>
    </location>
</feature>
<reference evidence="2 3" key="1">
    <citation type="submission" date="2017-11" db="EMBL/GenBank/DDBJ databases">
        <title>Rhodohalobacter 15182 sp. nov., isolated from a salt lake.</title>
        <authorList>
            <person name="Han S."/>
        </authorList>
    </citation>
    <scope>NUCLEOTIDE SEQUENCE [LARGE SCALE GENOMIC DNA]</scope>
    <source>
        <strain evidence="2 3">15182</strain>
    </source>
</reference>
<feature type="transmembrane region" description="Helical" evidence="1">
    <location>
        <begin position="5"/>
        <end position="22"/>
    </location>
</feature>
<protein>
    <recommendedName>
        <fullName evidence="4">DUF2238 domain-containing protein</fullName>
    </recommendedName>
</protein>
<keyword evidence="3" id="KW-1185">Reference proteome</keyword>
<feature type="transmembrane region" description="Helical" evidence="1">
    <location>
        <begin position="28"/>
        <end position="45"/>
    </location>
</feature>
<dbReference type="InterPro" id="IPR014509">
    <property type="entry name" value="YjdF-like"/>
</dbReference>
<comment type="caution">
    <text evidence="2">The sequence shown here is derived from an EMBL/GenBank/DDBJ whole genome shotgun (WGS) entry which is preliminary data.</text>
</comment>
<accession>A0A2N0VME9</accession>
<gene>
    <name evidence="2" type="ORF">CWD77_03885</name>
</gene>
<proteinExistence type="predicted"/>